<evidence type="ECO:0000313" key="3">
    <source>
        <dbReference type="Proteomes" id="UP001149165"/>
    </source>
</evidence>
<comment type="caution">
    <text evidence="2">The sequence shown here is derived from an EMBL/GenBank/DDBJ whole genome shotgun (WGS) entry which is preliminary data.</text>
</comment>
<name>A0A9W9JZW7_9EURO</name>
<keyword evidence="3" id="KW-1185">Reference proteome</keyword>
<sequence length="78" mass="8698">MSPDKQPQAEKDPMKTSTEQSPPVKKRKIESIEQSNPSANELDNPESAPFNWDNSAKIPFDQPSNLPDLDLGSQNNFT</sequence>
<protein>
    <submittedName>
        <fullName evidence="2">Uncharacterized protein</fullName>
    </submittedName>
</protein>
<dbReference type="AlphaFoldDB" id="A0A9W9JZW7"/>
<evidence type="ECO:0000256" key="1">
    <source>
        <dbReference type="SAM" id="MobiDB-lite"/>
    </source>
</evidence>
<gene>
    <name evidence="2" type="ORF">N7456_011142</name>
</gene>
<feature type="region of interest" description="Disordered" evidence="1">
    <location>
        <begin position="1"/>
        <end position="78"/>
    </location>
</feature>
<reference evidence="2" key="2">
    <citation type="journal article" date="2023" name="IMA Fungus">
        <title>Comparative genomic study of the Penicillium genus elucidates a diverse pangenome and 15 lateral gene transfer events.</title>
        <authorList>
            <person name="Petersen C."/>
            <person name="Sorensen T."/>
            <person name="Nielsen M.R."/>
            <person name="Sondergaard T.E."/>
            <person name="Sorensen J.L."/>
            <person name="Fitzpatrick D.A."/>
            <person name="Frisvad J.C."/>
            <person name="Nielsen K.L."/>
        </authorList>
    </citation>
    <scope>NUCLEOTIDE SEQUENCE</scope>
    <source>
        <strain evidence="2">IBT 30069</strain>
    </source>
</reference>
<organism evidence="2 3">
    <name type="scientific">Penicillium angulare</name>
    <dbReference type="NCBI Taxonomy" id="116970"/>
    <lineage>
        <taxon>Eukaryota</taxon>
        <taxon>Fungi</taxon>
        <taxon>Dikarya</taxon>
        <taxon>Ascomycota</taxon>
        <taxon>Pezizomycotina</taxon>
        <taxon>Eurotiomycetes</taxon>
        <taxon>Eurotiomycetidae</taxon>
        <taxon>Eurotiales</taxon>
        <taxon>Aspergillaceae</taxon>
        <taxon>Penicillium</taxon>
    </lineage>
</organism>
<feature type="compositionally biased region" description="Polar residues" evidence="1">
    <location>
        <begin position="32"/>
        <end position="41"/>
    </location>
</feature>
<proteinExistence type="predicted"/>
<reference evidence="2" key="1">
    <citation type="submission" date="2022-11" db="EMBL/GenBank/DDBJ databases">
        <authorList>
            <person name="Petersen C."/>
        </authorList>
    </citation>
    <scope>NUCLEOTIDE SEQUENCE</scope>
    <source>
        <strain evidence="2">IBT 30069</strain>
    </source>
</reference>
<evidence type="ECO:0000313" key="2">
    <source>
        <dbReference type="EMBL" id="KAJ5087526.1"/>
    </source>
</evidence>
<dbReference type="Proteomes" id="UP001149165">
    <property type="component" value="Unassembled WGS sequence"/>
</dbReference>
<accession>A0A9W9JZW7</accession>
<dbReference type="EMBL" id="JAPQKH010000007">
    <property type="protein sequence ID" value="KAJ5087526.1"/>
    <property type="molecule type" value="Genomic_DNA"/>
</dbReference>